<dbReference type="InterPro" id="IPR029069">
    <property type="entry name" value="HotDog_dom_sf"/>
</dbReference>
<protein>
    <recommendedName>
        <fullName evidence="4">Thioesterase family protein</fullName>
    </recommendedName>
</protein>
<dbReference type="EMBL" id="CP128986">
    <property type="protein sequence ID" value="WOC14107.1"/>
    <property type="molecule type" value="Genomic_DNA"/>
</dbReference>
<evidence type="ECO:0000259" key="2">
    <source>
        <dbReference type="Pfam" id="PF20789"/>
    </source>
</evidence>
<evidence type="ECO:0000313" key="3">
    <source>
        <dbReference type="EMBL" id="WOC14107.1"/>
    </source>
</evidence>
<dbReference type="InterPro" id="IPR042171">
    <property type="entry name" value="Acyl-CoA_hotdog"/>
</dbReference>
<gene>
    <name evidence="3" type="ORF">MP11Mi_32200</name>
</gene>
<dbReference type="AlphaFoldDB" id="A0AA97CZB2"/>
<evidence type="ECO:0008006" key="4">
    <source>
        <dbReference type="Google" id="ProtNLM"/>
    </source>
</evidence>
<accession>A0AA97CZB2</accession>
<evidence type="ECO:0000259" key="1">
    <source>
        <dbReference type="Pfam" id="PF13622"/>
    </source>
</evidence>
<dbReference type="Gene3D" id="2.40.160.210">
    <property type="entry name" value="Acyl-CoA thioesterase, double hotdog domain"/>
    <property type="match status" value="1"/>
</dbReference>
<feature type="domain" description="Acyl-CoA thioesterase-like N-terminal HotDog" evidence="1">
    <location>
        <begin position="36"/>
        <end position="122"/>
    </location>
</feature>
<dbReference type="SUPFAM" id="SSF54637">
    <property type="entry name" value="Thioesterase/thiol ester dehydrase-isomerase"/>
    <property type="match status" value="1"/>
</dbReference>
<dbReference type="Pfam" id="PF20789">
    <property type="entry name" value="4HBT_3C"/>
    <property type="match status" value="1"/>
</dbReference>
<dbReference type="Pfam" id="PF13622">
    <property type="entry name" value="4HBT_3"/>
    <property type="match status" value="1"/>
</dbReference>
<reference evidence="3" key="1">
    <citation type="submission" date="2023-06" db="EMBL/GenBank/DDBJ databases">
        <title>Gordonia sp. nov. and Pseudochrobactrum sp. nov., two species isolated from the burying beetle Nicrophorus vespilloides.</title>
        <authorList>
            <person name="Poehlein A."/>
            <person name="Guzman J."/>
            <person name="Daniel R."/>
            <person name="Vilcinskas A."/>
        </authorList>
    </citation>
    <scope>NUCLEOTIDE SEQUENCE</scope>
    <source>
        <strain evidence="3">MP11Mi</strain>
    </source>
</reference>
<dbReference type="RefSeq" id="WP_420039868.1">
    <property type="nucleotide sequence ID" value="NZ_CP128986.1"/>
</dbReference>
<name>A0AA97CZB2_9ACTN</name>
<proteinExistence type="predicted"/>
<feature type="domain" description="Acyl-CoA thioesterase-like C-terminal" evidence="2">
    <location>
        <begin position="176"/>
        <end position="278"/>
    </location>
</feature>
<organism evidence="3">
    <name type="scientific">Gordonia sp. MP11Mi</name>
    <dbReference type="NCBI Taxonomy" id="3022769"/>
    <lineage>
        <taxon>Bacteria</taxon>
        <taxon>Bacillati</taxon>
        <taxon>Actinomycetota</taxon>
        <taxon>Actinomycetes</taxon>
        <taxon>Mycobacteriales</taxon>
        <taxon>Gordoniaceae</taxon>
        <taxon>Gordonia</taxon>
    </lineage>
</organism>
<sequence length="285" mass="30003">MSEHALAAPSYYRPIAAPDGADPSYEYFVPTEATVSVWSPEIQHGGPPAGLMMRALIRAAGDDGKAFTRVTTEILGAMGLGVNRVRASIVRPGKRISQVAADLEVQAPSGEFRVVARTVAWRIMTGDSTPVEHSPVPPLPAGPDELPQIIGFPDDGEMAVPWGKVGFIGTTVVARQAGRNGQSPAVWIRAAIGLIEGEQMSPLESIFTVLDVANGVGTRLDPAKWSWMNMDTTVHLVAQPTSPWLGLDADLAIGAAGYGASFADLYDVSGFLGRSAQTDMIAPAG</sequence>
<dbReference type="InterPro" id="IPR049450">
    <property type="entry name" value="ACOT8-like_C"/>
</dbReference>
<dbReference type="InterPro" id="IPR049449">
    <property type="entry name" value="TesB_ACOT8-like_N"/>
</dbReference>